<keyword evidence="5 10" id="KW-0547">Nucleotide-binding</keyword>
<dbReference type="InterPro" id="IPR033911">
    <property type="entry name" value="MetRS_core"/>
</dbReference>
<feature type="domain" description="Methionyl-tRNA synthetase anticodon-binding" evidence="12">
    <location>
        <begin position="426"/>
        <end position="511"/>
    </location>
</feature>
<evidence type="ECO:0000256" key="5">
    <source>
        <dbReference type="ARBA" id="ARBA00022741"/>
    </source>
</evidence>
<evidence type="ECO:0000256" key="2">
    <source>
        <dbReference type="ARBA" id="ARBA00012838"/>
    </source>
</evidence>
<keyword evidence="6 10" id="KW-0067">ATP-binding</keyword>
<dbReference type="PANTHER" id="PTHR43326:SF1">
    <property type="entry name" value="METHIONINE--TRNA LIGASE, MITOCHONDRIAL"/>
    <property type="match status" value="1"/>
</dbReference>
<evidence type="ECO:0000256" key="8">
    <source>
        <dbReference type="ARBA" id="ARBA00023146"/>
    </source>
</evidence>
<dbReference type="AlphaFoldDB" id="A0A1J5FX46"/>
<dbReference type="InterPro" id="IPR014758">
    <property type="entry name" value="Met-tRNA_synth"/>
</dbReference>
<evidence type="ECO:0000256" key="6">
    <source>
        <dbReference type="ARBA" id="ARBA00022840"/>
    </source>
</evidence>
<proteinExistence type="inferred from homology"/>
<evidence type="ECO:0000256" key="9">
    <source>
        <dbReference type="ARBA" id="ARBA00030904"/>
    </source>
</evidence>
<dbReference type="SUPFAM" id="SSF52374">
    <property type="entry name" value="Nucleotidylyl transferase"/>
    <property type="match status" value="1"/>
</dbReference>
<keyword evidence="4 10" id="KW-0436">Ligase</keyword>
<dbReference type="SUPFAM" id="SSF47323">
    <property type="entry name" value="Anticodon-binding domain of a subclass of class I aminoacyl-tRNA synthetases"/>
    <property type="match status" value="1"/>
</dbReference>
<dbReference type="EC" id="6.1.1.10" evidence="2"/>
<gene>
    <name evidence="13" type="ORF">AUK15_03155</name>
</gene>
<evidence type="ECO:0000256" key="10">
    <source>
        <dbReference type="RuleBase" id="RU363039"/>
    </source>
</evidence>
<dbReference type="InterPro" id="IPR041872">
    <property type="entry name" value="Anticodon_Met"/>
</dbReference>
<keyword evidence="8 10" id="KW-0030">Aminoacyl-tRNA synthetase</keyword>
<evidence type="ECO:0000259" key="11">
    <source>
        <dbReference type="Pfam" id="PF09334"/>
    </source>
</evidence>
<dbReference type="InterPro" id="IPR014729">
    <property type="entry name" value="Rossmann-like_a/b/a_fold"/>
</dbReference>
<comment type="similarity">
    <text evidence="10">Belongs to the class-I aminoacyl-tRNA synthetase family.</text>
</comment>
<dbReference type="InterPro" id="IPR009080">
    <property type="entry name" value="tRNAsynth_Ia_anticodon-bd"/>
</dbReference>
<dbReference type="GO" id="GO:0004825">
    <property type="term" value="F:methionine-tRNA ligase activity"/>
    <property type="evidence" value="ECO:0007669"/>
    <property type="project" value="UniProtKB-EC"/>
</dbReference>
<comment type="function">
    <text evidence="1">Is required not only for elongation of protein synthesis but also for the initiation of all mRNA translation through initiator tRNA(fMet) aminoacylation.</text>
</comment>
<dbReference type="InterPro" id="IPR015413">
    <property type="entry name" value="Methionyl/Leucyl_tRNA_Synth"/>
</dbReference>
<evidence type="ECO:0000313" key="14">
    <source>
        <dbReference type="Proteomes" id="UP000182059"/>
    </source>
</evidence>
<dbReference type="PRINTS" id="PR01041">
    <property type="entry name" value="TRNASYNTHMET"/>
</dbReference>
<keyword evidence="7 10" id="KW-0648">Protein biosynthesis</keyword>
<dbReference type="Gene3D" id="1.10.730.10">
    <property type="entry name" value="Isoleucyl-tRNA Synthetase, Domain 1"/>
    <property type="match status" value="1"/>
</dbReference>
<dbReference type="InterPro" id="IPR023457">
    <property type="entry name" value="Met-tRNA_synth_2"/>
</dbReference>
<dbReference type="EMBL" id="MNYX01000074">
    <property type="protein sequence ID" value="OIP64571.1"/>
    <property type="molecule type" value="Genomic_DNA"/>
</dbReference>
<dbReference type="PANTHER" id="PTHR43326">
    <property type="entry name" value="METHIONYL-TRNA SYNTHETASE"/>
    <property type="match status" value="1"/>
</dbReference>
<evidence type="ECO:0000259" key="12">
    <source>
        <dbReference type="Pfam" id="PF19303"/>
    </source>
</evidence>
<evidence type="ECO:0000313" key="13">
    <source>
        <dbReference type="EMBL" id="OIP64571.1"/>
    </source>
</evidence>
<dbReference type="Pfam" id="PF09334">
    <property type="entry name" value="tRNA-synt_1g"/>
    <property type="match status" value="1"/>
</dbReference>
<dbReference type="GO" id="GO:0006431">
    <property type="term" value="P:methionyl-tRNA aminoacylation"/>
    <property type="evidence" value="ECO:0007669"/>
    <property type="project" value="InterPro"/>
</dbReference>
<protein>
    <recommendedName>
        <fullName evidence="3">Methionine--tRNA ligase</fullName>
        <ecNumber evidence="2">6.1.1.10</ecNumber>
    </recommendedName>
    <alternativeName>
        <fullName evidence="9">Methionyl-tRNA synthetase</fullName>
    </alternativeName>
</protein>
<comment type="caution">
    <text evidence="13">The sequence shown here is derived from an EMBL/GenBank/DDBJ whole genome shotgun (WGS) entry which is preliminary data.</text>
</comment>
<organism evidence="13 14">
    <name type="scientific">Candidatus Nomurabacteria bacterium CG2_30_43_9</name>
    <dbReference type="NCBI Taxonomy" id="1805283"/>
    <lineage>
        <taxon>Bacteria</taxon>
        <taxon>Candidatus Nomuraibacteriota</taxon>
    </lineage>
</organism>
<dbReference type="CDD" id="cd00814">
    <property type="entry name" value="MetRS_core"/>
    <property type="match status" value="1"/>
</dbReference>
<dbReference type="FunFam" id="2.170.220.10:FF:000003">
    <property type="entry name" value="Methionine--tRNA ligase"/>
    <property type="match status" value="1"/>
</dbReference>
<evidence type="ECO:0000256" key="1">
    <source>
        <dbReference type="ARBA" id="ARBA00003314"/>
    </source>
</evidence>
<dbReference type="Gene3D" id="2.170.220.10">
    <property type="match status" value="1"/>
</dbReference>
<evidence type="ECO:0000256" key="7">
    <source>
        <dbReference type="ARBA" id="ARBA00022917"/>
    </source>
</evidence>
<dbReference type="Pfam" id="PF19303">
    <property type="entry name" value="Anticodon_3"/>
    <property type="match status" value="1"/>
</dbReference>
<accession>A0A1J5FX46</accession>
<dbReference type="CDD" id="cd07957">
    <property type="entry name" value="Anticodon_Ia_Met"/>
    <property type="match status" value="1"/>
</dbReference>
<dbReference type="Proteomes" id="UP000182059">
    <property type="component" value="Unassembled WGS sequence"/>
</dbReference>
<dbReference type="Gene3D" id="3.40.50.620">
    <property type="entry name" value="HUPs"/>
    <property type="match status" value="1"/>
</dbReference>
<evidence type="ECO:0000256" key="4">
    <source>
        <dbReference type="ARBA" id="ARBA00022598"/>
    </source>
</evidence>
<sequence>MTDSSNKTSTVVSEKKFYITTPIFYANAELHLGHTYTLVLSDILARYHRSIGDKTFFLTGSDEHGDKIVRAAQKVYMGPQAFVNNNVAKMQELIKELGIANDFFIRTSDQEHHWHGAEKLWHELEKAGDIYKGLYKGLYCVGCEAFITEKELVDGKCPLHDTNPEHIEEENYFFKLSKYGPEIKRLLLSGEFKITPQSRVNEIVSLISGSNGESGLGDVSISRPERAIPWGIPVPNDPTQLMYVWCDALSNYISALGYGTDNEENFRTFWPADVQVLGKDILRFHALLWPAFLLSAKIPLSRELLVHGFVTSDGKKMSKSIGNVLSPEEFISEYGRDALRYYLAREVSPVEDWDLTRKKFKEVYNANLANGLGNLVSRTLKMAEQYFGGVVTGDATRAPSIKTKMSAVGAFGDIAGMNIPYIIINDILPRYHKHMSANEINKGADVIWELISHLDQFITDYEPFKLVKTDRDKTEAIIWGLLFGLREVAQMLVPIMPDTAQRISLLVGASDVNVDEIVFNSKAPVEPLFMRK</sequence>
<dbReference type="NCBIfam" id="TIGR00398">
    <property type="entry name" value="metG"/>
    <property type="match status" value="1"/>
</dbReference>
<name>A0A1J5FX46_9BACT</name>
<feature type="domain" description="Methionyl/Leucyl tRNA synthetase" evidence="11">
    <location>
        <begin position="150"/>
        <end position="380"/>
    </location>
</feature>
<dbReference type="GO" id="GO:0005524">
    <property type="term" value="F:ATP binding"/>
    <property type="evidence" value="ECO:0007669"/>
    <property type="project" value="UniProtKB-KW"/>
</dbReference>
<evidence type="ECO:0000256" key="3">
    <source>
        <dbReference type="ARBA" id="ARBA00018753"/>
    </source>
</evidence>
<reference evidence="13 14" key="1">
    <citation type="journal article" date="2016" name="Environ. Microbiol.">
        <title>Genomic resolution of a cold subsurface aquifer community provides metabolic insights for novel microbes adapted to high CO concentrations.</title>
        <authorList>
            <person name="Probst A.J."/>
            <person name="Castelle C.J."/>
            <person name="Singh A."/>
            <person name="Brown C.T."/>
            <person name="Anantharaman K."/>
            <person name="Sharon I."/>
            <person name="Hug L.A."/>
            <person name="Burstein D."/>
            <person name="Emerson J.B."/>
            <person name="Thomas B.C."/>
            <person name="Banfield J.F."/>
        </authorList>
    </citation>
    <scope>NUCLEOTIDE SEQUENCE [LARGE SCALE GENOMIC DNA]</scope>
    <source>
        <strain evidence="13">CG2_30_43_9</strain>
    </source>
</reference>